<keyword evidence="2" id="KW-0472">Membrane</keyword>
<feature type="transmembrane region" description="Helical" evidence="2">
    <location>
        <begin position="88"/>
        <end position="107"/>
    </location>
</feature>
<keyword evidence="2" id="KW-1133">Transmembrane helix</keyword>
<dbReference type="EMBL" id="SJKD01000001">
    <property type="protein sequence ID" value="TCC52939.1"/>
    <property type="molecule type" value="Genomic_DNA"/>
</dbReference>
<accession>A0A4R0K0F4</accession>
<feature type="compositionally biased region" description="Pro residues" evidence="1">
    <location>
        <begin position="563"/>
        <end position="590"/>
    </location>
</feature>
<evidence type="ECO:0000313" key="5">
    <source>
        <dbReference type="Proteomes" id="UP000293342"/>
    </source>
</evidence>
<dbReference type="AlphaFoldDB" id="A0A4R0K0F4"/>
<organism evidence="4 5">
    <name type="scientific">Kribbella capetownensis</name>
    <dbReference type="NCBI Taxonomy" id="1572659"/>
    <lineage>
        <taxon>Bacteria</taxon>
        <taxon>Bacillati</taxon>
        <taxon>Actinomycetota</taxon>
        <taxon>Actinomycetes</taxon>
        <taxon>Propionibacteriales</taxon>
        <taxon>Kribbellaceae</taxon>
        <taxon>Kribbella</taxon>
    </lineage>
</organism>
<protein>
    <submittedName>
        <fullName evidence="4">DUF4328 domain-containing protein</fullName>
    </submittedName>
</protein>
<sequence>MSHPQPAVLVLSSPDQEDWQPHAAEEFQHVGPVGKLAIGLLGASTITHLLSTWSDWNTYSVVHRYLGGMPNVDDADLNRADAIAKVTAVPNVIVSVAAAVVFVIWLWRARVNSEVFCQADHRRSHGWVLASWFCPGPNLWYPKQIVDDVWLASDPKTPVYADDLRRFRTPALTSVWWVAWIGALAFDVVVRRFLMWMEATVGSLRGIALAGTASLVLTAVSAVAATMVIRRINTMQTTREWVPWWDQREPKLMAVPTYANDDTDEQPAISEPIAASALPPAARRRELQMAGGGAATTPVANPFAPPPAGFPGDGAAASDFPVGGSPFAAGPAAPAAFGGDAPVEEAPKWSPFAPVVESWQNEDVDGGPATEQFNAVETWRDEQPAQQTSYEPEPGPRTSWSDYLGAGSDDPLSNSALSSPQPSSPQPSSWRDETPPLTVVEPDPYSYQPQQPAQPERSWAATYSEPYTYDSTPDYLTQATSPVEAEPAPEPEPAPVARAGRRAARVAVDSPSAIEQPTASHSVHAPSSHTMPSSHVSASSGYYEPSAPALGQQQQDDFLTPSKPLPPVPSYGPEPSYTPEPTYTPEPSYSPEPTYTPEQTSYTSDYSSSYDDSSSSYQTSYEPASDYSSYSSEYTGTSNYESTDYGYSSPASDYSSSSSYETPSYDSYSPTSYSGSDYSTEYSGSTDSYETYSPNYATESYGSPYTSDYSQAEQQPSEYEQQAYYTPEQHQQPEQEPEQPTTPRTHPRRRWV</sequence>
<reference evidence="4 5" key="1">
    <citation type="submission" date="2019-02" db="EMBL/GenBank/DDBJ databases">
        <title>Kribbella capetownensis sp. nov. and Kribbella speibonae sp. nov., isolated from soil.</title>
        <authorList>
            <person name="Curtis S.M."/>
            <person name="Norton I."/>
            <person name="Everest G.J."/>
            <person name="Meyers P.R."/>
        </authorList>
    </citation>
    <scope>NUCLEOTIDE SEQUENCE [LARGE SCALE GENOMIC DNA]</scope>
    <source>
        <strain evidence="4 5">YM53</strain>
    </source>
</reference>
<gene>
    <name evidence="4" type="ORF">E0H75_04125</name>
</gene>
<dbReference type="InterPro" id="IPR025565">
    <property type="entry name" value="DUF4328"/>
</dbReference>
<proteinExistence type="predicted"/>
<dbReference type="Pfam" id="PF14219">
    <property type="entry name" value="DUF4328"/>
    <property type="match status" value="1"/>
</dbReference>
<feature type="compositionally biased region" description="Low complexity" evidence="1">
    <location>
        <begin position="442"/>
        <end position="455"/>
    </location>
</feature>
<feature type="compositionally biased region" description="Polar residues" evidence="1">
    <location>
        <begin position="513"/>
        <end position="540"/>
    </location>
</feature>
<name>A0A4R0K0F4_9ACTN</name>
<feature type="region of interest" description="Disordered" evidence="1">
    <location>
        <begin position="379"/>
        <end position="752"/>
    </location>
</feature>
<comment type="caution">
    <text evidence="4">The sequence shown here is derived from an EMBL/GenBank/DDBJ whole genome shotgun (WGS) entry which is preliminary data.</text>
</comment>
<evidence type="ECO:0000256" key="2">
    <source>
        <dbReference type="SAM" id="Phobius"/>
    </source>
</evidence>
<feature type="compositionally biased region" description="Low complexity" evidence="1">
    <location>
        <begin position="411"/>
        <end position="429"/>
    </location>
</feature>
<feature type="compositionally biased region" description="Low complexity" evidence="1">
    <location>
        <begin position="591"/>
        <end position="680"/>
    </location>
</feature>
<evidence type="ECO:0000259" key="3">
    <source>
        <dbReference type="Pfam" id="PF14219"/>
    </source>
</evidence>
<dbReference type="Proteomes" id="UP000293342">
    <property type="component" value="Unassembled WGS sequence"/>
</dbReference>
<dbReference type="OrthoDB" id="4174975at2"/>
<feature type="compositionally biased region" description="Polar residues" evidence="1">
    <location>
        <begin position="681"/>
        <end position="724"/>
    </location>
</feature>
<evidence type="ECO:0000256" key="1">
    <source>
        <dbReference type="SAM" id="MobiDB-lite"/>
    </source>
</evidence>
<keyword evidence="5" id="KW-1185">Reference proteome</keyword>
<feature type="transmembrane region" description="Helical" evidence="2">
    <location>
        <begin position="174"/>
        <end position="194"/>
    </location>
</feature>
<feature type="compositionally biased region" description="Polar residues" evidence="1">
    <location>
        <begin position="469"/>
        <end position="481"/>
    </location>
</feature>
<feature type="compositionally biased region" description="Low complexity" evidence="1">
    <location>
        <begin position="726"/>
        <end position="744"/>
    </location>
</feature>
<feature type="transmembrane region" description="Helical" evidence="2">
    <location>
        <begin position="206"/>
        <end position="229"/>
    </location>
</feature>
<feature type="domain" description="DUF4328" evidence="3">
    <location>
        <begin position="71"/>
        <end position="233"/>
    </location>
</feature>
<keyword evidence="2" id="KW-0812">Transmembrane</keyword>
<evidence type="ECO:0000313" key="4">
    <source>
        <dbReference type="EMBL" id="TCC52939.1"/>
    </source>
</evidence>